<organism evidence="2 3">
    <name type="scientific">Colletotrichum plurivorum</name>
    <dbReference type="NCBI Taxonomy" id="2175906"/>
    <lineage>
        <taxon>Eukaryota</taxon>
        <taxon>Fungi</taxon>
        <taxon>Dikarya</taxon>
        <taxon>Ascomycota</taxon>
        <taxon>Pezizomycotina</taxon>
        <taxon>Sordariomycetes</taxon>
        <taxon>Hypocreomycetidae</taxon>
        <taxon>Glomerellales</taxon>
        <taxon>Glomerellaceae</taxon>
        <taxon>Colletotrichum</taxon>
        <taxon>Colletotrichum orchidearum species complex</taxon>
    </lineage>
</organism>
<proteinExistence type="predicted"/>
<comment type="caution">
    <text evidence="2">The sequence shown here is derived from an EMBL/GenBank/DDBJ whole genome shotgun (WGS) entry which is preliminary data.</text>
</comment>
<keyword evidence="3" id="KW-1185">Reference proteome</keyword>
<dbReference type="Proteomes" id="UP000654918">
    <property type="component" value="Unassembled WGS sequence"/>
</dbReference>
<dbReference type="AlphaFoldDB" id="A0A8H6NEP5"/>
<protein>
    <submittedName>
        <fullName evidence="2">Uncharacterized protein</fullName>
    </submittedName>
</protein>
<evidence type="ECO:0000313" key="3">
    <source>
        <dbReference type="Proteomes" id="UP000654918"/>
    </source>
</evidence>
<evidence type="ECO:0000256" key="1">
    <source>
        <dbReference type="SAM" id="MobiDB-lite"/>
    </source>
</evidence>
<feature type="region of interest" description="Disordered" evidence="1">
    <location>
        <begin position="1"/>
        <end position="22"/>
    </location>
</feature>
<name>A0A8H6NEP5_9PEZI</name>
<accession>A0A8H6NEP5</accession>
<gene>
    <name evidence="2" type="ORF">CPLU01_07759</name>
</gene>
<dbReference type="EMBL" id="WIGO01000103">
    <property type="protein sequence ID" value="KAF6829801.1"/>
    <property type="molecule type" value="Genomic_DNA"/>
</dbReference>
<reference evidence="2" key="1">
    <citation type="journal article" date="2020" name="Phytopathology">
        <title>Genome Sequence Resources of Colletotrichum truncatum, C. plurivorum, C. musicola, and C. sojae: Four Species Pathogenic to Soybean (Glycine max).</title>
        <authorList>
            <person name="Rogerio F."/>
            <person name="Boufleur T.R."/>
            <person name="Ciampi-Guillardi M."/>
            <person name="Sukno S.A."/>
            <person name="Thon M.R."/>
            <person name="Massola Junior N.S."/>
            <person name="Baroncelli R."/>
        </authorList>
    </citation>
    <scope>NUCLEOTIDE SEQUENCE</scope>
    <source>
        <strain evidence="2">LFN00145</strain>
    </source>
</reference>
<evidence type="ECO:0000313" key="2">
    <source>
        <dbReference type="EMBL" id="KAF6829801.1"/>
    </source>
</evidence>
<sequence length="195" mass="21830">MFHAGDILLSSSPPLAEPESEPSRAIMPATVRGHDVWFSLNGCRLRSDCGDAFYVNRSRLNVWTKIMDIRATFLFAKKPARPPTPNAPGFFPQRSAPGFWPPETSSVILFVCPLKQSAHEPMGPPLINAFCARQGLAVHETNLREDQTTRYAACQYPDHPRSPFTNGAIMFDHLGLCYSPTRWTDPSEFRSASHR</sequence>